<keyword evidence="3" id="KW-0804">Transcription</keyword>
<gene>
    <name evidence="6" type="ORF">CFX1CAM_1881</name>
</gene>
<dbReference type="SMART" id="SM00100">
    <property type="entry name" value="cNMP"/>
    <property type="match status" value="1"/>
</dbReference>
<name>A0A1Y6K5U2_9CHLR</name>
<dbReference type="GO" id="GO:0003700">
    <property type="term" value="F:DNA-binding transcription factor activity"/>
    <property type="evidence" value="ECO:0007669"/>
    <property type="project" value="TreeGrafter"/>
</dbReference>
<dbReference type="SMART" id="SM00419">
    <property type="entry name" value="HTH_CRP"/>
    <property type="match status" value="1"/>
</dbReference>
<dbReference type="Proteomes" id="UP000195514">
    <property type="component" value="Chromosome I"/>
</dbReference>
<evidence type="ECO:0000259" key="5">
    <source>
        <dbReference type="PROSITE" id="PS51063"/>
    </source>
</evidence>
<dbReference type="CDD" id="cd00038">
    <property type="entry name" value="CAP_ED"/>
    <property type="match status" value="1"/>
</dbReference>
<dbReference type="GO" id="GO:0005829">
    <property type="term" value="C:cytosol"/>
    <property type="evidence" value="ECO:0007669"/>
    <property type="project" value="TreeGrafter"/>
</dbReference>
<dbReference type="InterPro" id="IPR050397">
    <property type="entry name" value="Env_Response_Regulators"/>
</dbReference>
<dbReference type="InterPro" id="IPR014710">
    <property type="entry name" value="RmlC-like_jellyroll"/>
</dbReference>
<evidence type="ECO:0000256" key="1">
    <source>
        <dbReference type="ARBA" id="ARBA00023015"/>
    </source>
</evidence>
<dbReference type="Pfam" id="PF13545">
    <property type="entry name" value="HTH_Crp_2"/>
    <property type="match status" value="1"/>
</dbReference>
<dbReference type="Gene3D" id="1.10.10.10">
    <property type="entry name" value="Winged helix-like DNA-binding domain superfamily/Winged helix DNA-binding domain"/>
    <property type="match status" value="1"/>
</dbReference>
<evidence type="ECO:0000313" key="7">
    <source>
        <dbReference type="Proteomes" id="UP000195514"/>
    </source>
</evidence>
<dbReference type="KEGG" id="abat:CFX1CAM_1881"/>
<dbReference type="InterPro" id="IPR000595">
    <property type="entry name" value="cNMP-bd_dom"/>
</dbReference>
<dbReference type="SUPFAM" id="SSF51206">
    <property type="entry name" value="cAMP-binding domain-like"/>
    <property type="match status" value="1"/>
</dbReference>
<keyword evidence="1" id="KW-0805">Transcription regulation</keyword>
<dbReference type="RefSeq" id="WP_087862749.1">
    <property type="nucleotide sequence ID" value="NZ_LT859958.1"/>
</dbReference>
<dbReference type="PROSITE" id="PS50042">
    <property type="entry name" value="CNMP_BINDING_3"/>
    <property type="match status" value="1"/>
</dbReference>
<evidence type="ECO:0000259" key="4">
    <source>
        <dbReference type="PROSITE" id="PS50042"/>
    </source>
</evidence>
<dbReference type="SUPFAM" id="SSF46785">
    <property type="entry name" value="Winged helix' DNA-binding domain"/>
    <property type="match status" value="1"/>
</dbReference>
<evidence type="ECO:0000256" key="2">
    <source>
        <dbReference type="ARBA" id="ARBA00023125"/>
    </source>
</evidence>
<dbReference type="PANTHER" id="PTHR24567:SF26">
    <property type="entry name" value="REGULATORY PROTEIN YEIL"/>
    <property type="match status" value="1"/>
</dbReference>
<dbReference type="EMBL" id="LT859958">
    <property type="protein sequence ID" value="SMX54946.1"/>
    <property type="molecule type" value="Genomic_DNA"/>
</dbReference>
<keyword evidence="7" id="KW-1185">Reference proteome</keyword>
<dbReference type="GO" id="GO:0003677">
    <property type="term" value="F:DNA binding"/>
    <property type="evidence" value="ECO:0007669"/>
    <property type="project" value="UniProtKB-KW"/>
</dbReference>
<feature type="domain" description="Cyclic nucleotide-binding" evidence="4">
    <location>
        <begin position="13"/>
        <end position="133"/>
    </location>
</feature>
<dbReference type="AlphaFoldDB" id="A0A1Y6K5U2"/>
<dbReference type="InterPro" id="IPR012318">
    <property type="entry name" value="HTH_CRP"/>
</dbReference>
<feature type="domain" description="HTH crp-type" evidence="5">
    <location>
        <begin position="147"/>
        <end position="214"/>
    </location>
</feature>
<dbReference type="OrthoDB" id="152439at2"/>
<evidence type="ECO:0008006" key="8">
    <source>
        <dbReference type="Google" id="ProtNLM"/>
    </source>
</evidence>
<keyword evidence="2" id="KW-0238">DNA-binding</keyword>
<organism evidence="6 7">
    <name type="scientific">Candidatus Brevifilum fermentans</name>
    <dbReference type="NCBI Taxonomy" id="1986204"/>
    <lineage>
        <taxon>Bacteria</taxon>
        <taxon>Bacillati</taxon>
        <taxon>Chloroflexota</taxon>
        <taxon>Anaerolineae</taxon>
        <taxon>Anaerolineales</taxon>
        <taxon>Anaerolineaceae</taxon>
        <taxon>Candidatus Brevifilum</taxon>
    </lineage>
</organism>
<accession>A0A1Y6K5U2</accession>
<evidence type="ECO:0000256" key="3">
    <source>
        <dbReference type="ARBA" id="ARBA00023163"/>
    </source>
</evidence>
<dbReference type="Gene3D" id="2.60.120.10">
    <property type="entry name" value="Jelly Rolls"/>
    <property type="match status" value="1"/>
</dbReference>
<dbReference type="InterPro" id="IPR036390">
    <property type="entry name" value="WH_DNA-bd_sf"/>
</dbReference>
<dbReference type="InterPro" id="IPR018490">
    <property type="entry name" value="cNMP-bd_dom_sf"/>
</dbReference>
<dbReference type="Pfam" id="PF00027">
    <property type="entry name" value="cNMP_binding"/>
    <property type="match status" value="1"/>
</dbReference>
<proteinExistence type="predicted"/>
<dbReference type="PROSITE" id="PS51063">
    <property type="entry name" value="HTH_CRP_2"/>
    <property type="match status" value="1"/>
</dbReference>
<dbReference type="PANTHER" id="PTHR24567">
    <property type="entry name" value="CRP FAMILY TRANSCRIPTIONAL REGULATORY PROTEIN"/>
    <property type="match status" value="1"/>
</dbReference>
<dbReference type="InterPro" id="IPR036388">
    <property type="entry name" value="WH-like_DNA-bd_sf"/>
</dbReference>
<sequence>MNITPECLSKFPLLEILSENELKRVVPNVRTQTIHKGEILYVQGKTSDKLYFVINGWFKTEKIAADGRQTTLRFIGPGELINELAVFSKVDNAVSVIAMEEGKVFYLFQSYVEQLLETNSKFSRAVVESLAVRIQYLLEQIEDLSFYTVDVRLARFLLLQADGNVWNRQSWITQTEMAARLGTVLDVVNRNLQKFVRDGLIEIQRDKITIVDRNRLEEIAQG</sequence>
<evidence type="ECO:0000313" key="6">
    <source>
        <dbReference type="EMBL" id="SMX54946.1"/>
    </source>
</evidence>
<reference evidence="7" key="1">
    <citation type="submission" date="2017-05" db="EMBL/GenBank/DDBJ databases">
        <authorList>
            <person name="Kirkegaard R."/>
            <person name="Mcilroy J S."/>
        </authorList>
    </citation>
    <scope>NUCLEOTIDE SEQUENCE [LARGE SCALE GENOMIC DNA]</scope>
</reference>
<protein>
    <recommendedName>
        <fullName evidence="8">Crp/Fnr family transcriptional regulator</fullName>
    </recommendedName>
</protein>